<dbReference type="OrthoDB" id="2666601at2"/>
<dbReference type="KEGG" id="hli:HLI_14650"/>
<reference evidence="1 2" key="1">
    <citation type="submission" date="2018-01" db="EMBL/GenBank/DDBJ databases">
        <title>The whole genome sequencing and assembly of Halobacillus litoralis ERB031 strain.</title>
        <authorList>
            <person name="Lee S.-J."/>
            <person name="Park M.-K."/>
            <person name="Kim J.-Y."/>
            <person name="Lee Y.-J."/>
            <person name="Yi H."/>
            <person name="Bahn Y.-S."/>
            <person name="Kim J.F."/>
            <person name="Lee D.-W."/>
        </authorList>
    </citation>
    <scope>NUCLEOTIDE SEQUENCE [LARGE SCALE GENOMIC DNA]</scope>
    <source>
        <strain evidence="1 2">ERB 031</strain>
    </source>
</reference>
<accession>A0A410MF26</accession>
<name>A0A410MF26_9BACI</name>
<sequence>MCRIIFENLSVDRVSNSSGIFSGTNAQSKFKAEQTKFEGNGRVVGDRNTLQANRHLVIKKPDSQGE</sequence>
<gene>
    <name evidence="1" type="ORF">HLI_14650</name>
</gene>
<organism evidence="1 2">
    <name type="scientific">Halobacillus litoralis</name>
    <dbReference type="NCBI Taxonomy" id="45668"/>
    <lineage>
        <taxon>Bacteria</taxon>
        <taxon>Bacillati</taxon>
        <taxon>Bacillota</taxon>
        <taxon>Bacilli</taxon>
        <taxon>Bacillales</taxon>
        <taxon>Bacillaceae</taxon>
        <taxon>Halobacillus</taxon>
    </lineage>
</organism>
<dbReference type="RefSeq" id="WP_128525619.1">
    <property type="nucleotide sequence ID" value="NZ_CANLVY010000001.1"/>
</dbReference>
<evidence type="ECO:0000313" key="2">
    <source>
        <dbReference type="Proteomes" id="UP000287756"/>
    </source>
</evidence>
<proteinExistence type="predicted"/>
<dbReference type="Proteomes" id="UP000287756">
    <property type="component" value="Chromosome"/>
</dbReference>
<dbReference type="EMBL" id="CP026118">
    <property type="protein sequence ID" value="QAS53342.1"/>
    <property type="molecule type" value="Genomic_DNA"/>
</dbReference>
<protein>
    <submittedName>
        <fullName evidence="1">Uncharacterized protein</fullName>
    </submittedName>
</protein>
<dbReference type="AlphaFoldDB" id="A0A410MF26"/>
<evidence type="ECO:0000313" key="1">
    <source>
        <dbReference type="EMBL" id="QAS53342.1"/>
    </source>
</evidence>